<evidence type="ECO:0000313" key="2">
    <source>
        <dbReference type="Proteomes" id="UP000000935"/>
    </source>
</evidence>
<accession>D5DPQ8</accession>
<reference evidence="1 2" key="1">
    <citation type="journal article" date="2011" name="J. Bacteriol.">
        <title>Genome sequences of the biotechnologically important Bacillus megaterium strains QM B1551 and DSM319.</title>
        <authorList>
            <person name="Eppinger M."/>
            <person name="Bunk B."/>
            <person name="Johns M.A."/>
            <person name="Edirisinghe J.N."/>
            <person name="Kutumbaka K.K."/>
            <person name="Koenig S.S."/>
            <person name="Huot Creasy H."/>
            <person name="Rosovitz M.J."/>
            <person name="Riley D.R."/>
            <person name="Daugherty S."/>
            <person name="Martin M."/>
            <person name="Elbourne L.D."/>
            <person name="Paulsen I."/>
            <person name="Biedendieck R."/>
            <person name="Braun C."/>
            <person name="Grayburn S."/>
            <person name="Dhingra S."/>
            <person name="Lukyanchuk V."/>
            <person name="Ball B."/>
            <person name="Ul-Qamar R."/>
            <person name="Seibel J."/>
            <person name="Bremer E."/>
            <person name="Jahn D."/>
            <person name="Ravel J."/>
            <person name="Vary P.S."/>
        </authorList>
    </citation>
    <scope>NUCLEOTIDE SEQUENCE [LARGE SCALE GENOMIC DNA]</scope>
    <source>
        <strain evidence="2">ATCC 12872 / QMB1551</strain>
    </source>
</reference>
<dbReference type="KEGG" id="bmq:BMQ_1950"/>
<evidence type="ECO:0000313" key="1">
    <source>
        <dbReference type="EMBL" id="ADE68979.1"/>
    </source>
</evidence>
<dbReference type="Gene3D" id="1.10.30.50">
    <property type="match status" value="1"/>
</dbReference>
<keyword evidence="2" id="KW-1185">Reference proteome</keyword>
<organism evidence="1 2">
    <name type="scientific">Priestia megaterium (strain ATCC 12872 / QMB1551)</name>
    <name type="common">Bacillus megaterium</name>
    <dbReference type="NCBI Taxonomy" id="545693"/>
    <lineage>
        <taxon>Bacteria</taxon>
        <taxon>Bacillati</taxon>
        <taxon>Bacillota</taxon>
        <taxon>Bacilli</taxon>
        <taxon>Bacillales</taxon>
        <taxon>Bacillaceae</taxon>
        <taxon>Priestia</taxon>
    </lineage>
</organism>
<sequence length="307" mass="36167">MKMIEIHHTDIQKLALVHYEAIEEHLKKKRINKFNTINNWFLNNGLKINLKDAIIAPFAELKKIKESYSRVASQEDIMYLKKVYNNYFSKSNTFLGTKEYTSSKLVKSLGIRVCPYCNRNYINNIEYGAKGLKRTSQLDHFFSKDKYPFLAMSFFNLIPSCPSCNHTKHNKEISLSPYDQNHDFDELLKFDYRIHSSNYLEDENEIEVMIITDKIIEKNIEILGLESQYKIHNDVVFELVKKSKMYSASQIKEIKNNFPDLFNDEEEVLRVVFGTSLNSSNFNKRPLSKLQRDIFLKLQNQQGLFKQ</sequence>
<dbReference type="AlphaFoldDB" id="D5DPQ8"/>
<dbReference type="EMBL" id="CP001983">
    <property type="protein sequence ID" value="ADE68979.1"/>
    <property type="molecule type" value="Genomic_DNA"/>
</dbReference>
<evidence type="ECO:0008006" key="3">
    <source>
        <dbReference type="Google" id="ProtNLM"/>
    </source>
</evidence>
<dbReference type="HOGENOM" id="CLU_051468_0_0_9"/>
<protein>
    <recommendedName>
        <fullName evidence="3">HNH domain-containing protein</fullName>
    </recommendedName>
</protein>
<dbReference type="STRING" id="545693.BMQ_1950"/>
<dbReference type="eggNOG" id="COG1403">
    <property type="taxonomic scope" value="Bacteria"/>
</dbReference>
<dbReference type="Proteomes" id="UP000000935">
    <property type="component" value="Chromosome"/>
</dbReference>
<name>D5DPQ8_PRIM1</name>
<gene>
    <name evidence="1" type="ordered locus">BMQ_1950</name>
</gene>
<proteinExistence type="predicted"/>